<keyword evidence="2" id="KW-1185">Reference proteome</keyword>
<accession>A0A2S8SWV6</accession>
<dbReference type="EMBL" id="NIGF01000001">
    <property type="protein sequence ID" value="PQV65277.1"/>
    <property type="molecule type" value="Genomic_DNA"/>
</dbReference>
<evidence type="ECO:0000313" key="2">
    <source>
        <dbReference type="Proteomes" id="UP000237684"/>
    </source>
</evidence>
<organism evidence="1 2">
    <name type="scientific">Abditibacterium utsteinense</name>
    <dbReference type="NCBI Taxonomy" id="1960156"/>
    <lineage>
        <taxon>Bacteria</taxon>
        <taxon>Pseudomonadati</taxon>
        <taxon>Abditibacteriota</taxon>
        <taxon>Abditibacteriia</taxon>
        <taxon>Abditibacteriales</taxon>
        <taxon>Abditibacteriaceae</taxon>
        <taxon>Abditibacterium</taxon>
    </lineage>
</organism>
<name>A0A2S8SWV6_9BACT</name>
<sequence>MELSSCRDIGGEEPASGGFCPTDFYVPSYIERESVTLDDKILRYRVNAPSPHDWETRITKYTPLDEKTGERITVEKPSYPVSPLLYYPFGFTAGCIWGDDSSWKIQFLDLEAVEQGIIKRDERFGYIALPNSLTLRQAVGMTDYASDPKEEWAHHVTIAVQKRFDLRTGSPLDEQDW</sequence>
<dbReference type="Proteomes" id="UP000237684">
    <property type="component" value="Unassembled WGS sequence"/>
</dbReference>
<protein>
    <submittedName>
        <fullName evidence="1">Uncharacterized protein</fullName>
    </submittedName>
</protein>
<gene>
    <name evidence="1" type="ORF">B1R32_10114</name>
</gene>
<proteinExistence type="predicted"/>
<dbReference type="InParanoid" id="A0A2S8SWV6"/>
<reference evidence="1 2" key="1">
    <citation type="journal article" date="2018" name="Syst. Appl. Microbiol.">
        <title>Abditibacterium utsteinense sp. nov., the first cultivated member of candidate phylum FBP, isolated from ice-free Antarctic soil samples.</title>
        <authorList>
            <person name="Tahon G."/>
            <person name="Tytgat B."/>
            <person name="Lebbe L."/>
            <person name="Carlier A."/>
            <person name="Willems A."/>
        </authorList>
    </citation>
    <scope>NUCLEOTIDE SEQUENCE [LARGE SCALE GENOMIC DNA]</scope>
    <source>
        <strain evidence="1 2">LMG 29911</strain>
    </source>
</reference>
<comment type="caution">
    <text evidence="1">The sequence shown here is derived from an EMBL/GenBank/DDBJ whole genome shotgun (WGS) entry which is preliminary data.</text>
</comment>
<evidence type="ECO:0000313" key="1">
    <source>
        <dbReference type="EMBL" id="PQV65277.1"/>
    </source>
</evidence>
<dbReference type="AlphaFoldDB" id="A0A2S8SWV6"/>